<feature type="transmembrane region" description="Helical" evidence="8">
    <location>
        <begin position="12"/>
        <end position="34"/>
    </location>
</feature>
<feature type="transmembrane region" description="Helical" evidence="8">
    <location>
        <begin position="166"/>
        <end position="186"/>
    </location>
</feature>
<dbReference type="InterPro" id="IPR004268">
    <property type="entry name" value="MurJ"/>
</dbReference>
<evidence type="ECO:0000256" key="7">
    <source>
        <dbReference type="ARBA" id="ARBA00023136"/>
    </source>
</evidence>
<keyword evidence="5" id="KW-0573">Peptidoglycan synthesis</keyword>
<keyword evidence="2" id="KW-1003">Cell membrane</keyword>
<feature type="transmembrane region" description="Helical" evidence="8">
    <location>
        <begin position="46"/>
        <end position="72"/>
    </location>
</feature>
<organism evidence="9">
    <name type="scientific">marine sediment metagenome</name>
    <dbReference type="NCBI Taxonomy" id="412755"/>
    <lineage>
        <taxon>unclassified sequences</taxon>
        <taxon>metagenomes</taxon>
        <taxon>ecological metagenomes</taxon>
    </lineage>
</organism>
<dbReference type="Pfam" id="PF03023">
    <property type="entry name" value="MurJ"/>
    <property type="match status" value="1"/>
</dbReference>
<dbReference type="AlphaFoldDB" id="X1G2Q5"/>
<protein>
    <recommendedName>
        <fullName evidence="10">Polysaccharide biosynthesis protein C-terminal domain-containing protein</fullName>
    </recommendedName>
</protein>
<evidence type="ECO:0000256" key="3">
    <source>
        <dbReference type="ARBA" id="ARBA00022692"/>
    </source>
</evidence>
<reference evidence="9" key="1">
    <citation type="journal article" date="2014" name="Front. Microbiol.">
        <title>High frequency of phylogenetically diverse reductive dehalogenase-homologous genes in deep subseafloor sedimentary metagenomes.</title>
        <authorList>
            <person name="Kawai M."/>
            <person name="Futagami T."/>
            <person name="Toyoda A."/>
            <person name="Takaki Y."/>
            <person name="Nishi S."/>
            <person name="Hori S."/>
            <person name="Arai W."/>
            <person name="Tsubouchi T."/>
            <person name="Morono Y."/>
            <person name="Uchiyama I."/>
            <person name="Ito T."/>
            <person name="Fujiyama A."/>
            <person name="Inagaki F."/>
            <person name="Takami H."/>
        </authorList>
    </citation>
    <scope>NUCLEOTIDE SEQUENCE</scope>
    <source>
        <strain evidence="9">Expedition CK06-06</strain>
    </source>
</reference>
<dbReference type="PANTHER" id="PTHR47019:SF1">
    <property type="entry name" value="LIPID II FLIPPASE MURJ"/>
    <property type="match status" value="1"/>
</dbReference>
<proteinExistence type="predicted"/>
<evidence type="ECO:0000256" key="8">
    <source>
        <dbReference type="SAM" id="Phobius"/>
    </source>
</evidence>
<evidence type="ECO:0000256" key="2">
    <source>
        <dbReference type="ARBA" id="ARBA00022475"/>
    </source>
</evidence>
<feature type="non-terminal residue" evidence="9">
    <location>
        <position position="187"/>
    </location>
</feature>
<keyword evidence="6 8" id="KW-1133">Transmembrane helix</keyword>
<evidence type="ECO:0000256" key="1">
    <source>
        <dbReference type="ARBA" id="ARBA00004651"/>
    </source>
</evidence>
<dbReference type="EMBL" id="BARU01005405">
    <property type="protein sequence ID" value="GAH35874.1"/>
    <property type="molecule type" value="Genomic_DNA"/>
</dbReference>
<gene>
    <name evidence="9" type="ORF">S03H2_10511</name>
</gene>
<evidence type="ECO:0000256" key="6">
    <source>
        <dbReference type="ARBA" id="ARBA00022989"/>
    </source>
</evidence>
<dbReference type="GO" id="GO:0015648">
    <property type="term" value="F:lipid-linked peptidoglycan transporter activity"/>
    <property type="evidence" value="ECO:0007669"/>
    <property type="project" value="TreeGrafter"/>
</dbReference>
<sequence>MSNRRKSGAGTIAGMSMLNMLIMLFSVLQAVVIARAFGTERTYDAYLVAFILPELIVFMATELINATLLPAITEALHKGGRSVARKLSASTLNLVFLAVVVLLVILELLAPRLISLMAPGFHAQDLALATILLRLLLPMMAISVLYKVALTFHHSVESFLLPNFGGLFPPIAITVCVLTLSPFWGIK</sequence>
<keyword evidence="4" id="KW-0133">Cell shape</keyword>
<dbReference type="GO" id="GO:0005886">
    <property type="term" value="C:plasma membrane"/>
    <property type="evidence" value="ECO:0007669"/>
    <property type="project" value="UniProtKB-SubCell"/>
</dbReference>
<keyword evidence="3 8" id="KW-0812">Transmembrane</keyword>
<dbReference type="GO" id="GO:0034204">
    <property type="term" value="P:lipid translocation"/>
    <property type="evidence" value="ECO:0007669"/>
    <property type="project" value="TreeGrafter"/>
</dbReference>
<dbReference type="GO" id="GO:0009252">
    <property type="term" value="P:peptidoglycan biosynthetic process"/>
    <property type="evidence" value="ECO:0007669"/>
    <property type="project" value="UniProtKB-KW"/>
</dbReference>
<dbReference type="InterPro" id="IPR051050">
    <property type="entry name" value="Lipid_II_flippase_MurJ/MviN"/>
</dbReference>
<accession>X1G2Q5</accession>
<feature type="transmembrane region" description="Helical" evidence="8">
    <location>
        <begin position="126"/>
        <end position="146"/>
    </location>
</feature>
<evidence type="ECO:0008006" key="10">
    <source>
        <dbReference type="Google" id="ProtNLM"/>
    </source>
</evidence>
<evidence type="ECO:0000313" key="9">
    <source>
        <dbReference type="EMBL" id="GAH35874.1"/>
    </source>
</evidence>
<dbReference type="PANTHER" id="PTHR47019">
    <property type="entry name" value="LIPID II FLIPPASE MURJ"/>
    <property type="match status" value="1"/>
</dbReference>
<keyword evidence="7 8" id="KW-0472">Membrane</keyword>
<comment type="caution">
    <text evidence="9">The sequence shown here is derived from an EMBL/GenBank/DDBJ whole genome shotgun (WGS) entry which is preliminary data.</text>
</comment>
<feature type="transmembrane region" description="Helical" evidence="8">
    <location>
        <begin position="92"/>
        <end position="114"/>
    </location>
</feature>
<name>X1G2Q5_9ZZZZ</name>
<comment type="subcellular location">
    <subcellularLocation>
        <location evidence="1">Cell membrane</location>
        <topology evidence="1">Multi-pass membrane protein</topology>
    </subcellularLocation>
</comment>
<dbReference type="GO" id="GO:0008360">
    <property type="term" value="P:regulation of cell shape"/>
    <property type="evidence" value="ECO:0007669"/>
    <property type="project" value="UniProtKB-KW"/>
</dbReference>
<evidence type="ECO:0000256" key="5">
    <source>
        <dbReference type="ARBA" id="ARBA00022984"/>
    </source>
</evidence>
<evidence type="ECO:0000256" key="4">
    <source>
        <dbReference type="ARBA" id="ARBA00022960"/>
    </source>
</evidence>